<protein>
    <submittedName>
        <fullName evidence="1">Uncharacterized protein</fullName>
    </submittedName>
</protein>
<name>G8JYW4_RHOFA</name>
<reference evidence="1" key="5">
    <citation type="journal article" date="2012" name="Mol. Plant Microbe Interact.">
        <title>pFiD188, the linear virulence plasmid of Rhodococcus fascians D188.</title>
        <authorList>
            <person name="Francis I."/>
            <person name="De Keyser A."/>
            <person name="De Backer P."/>
            <person name="Simon-Mateo C."/>
            <person name="Kalkus J."/>
            <person name="Pertry I."/>
            <person name="Ardiles-Diaz W."/>
            <person name="De Rycke R."/>
            <person name="Vandeputte O.M."/>
            <person name="El Jaziri M."/>
            <person name="Holsters M."/>
            <person name="Vereecke D."/>
        </authorList>
    </citation>
    <scope>NUCLEOTIDE SEQUENCE</scope>
    <source>
        <strain evidence="1">D188</strain>
        <plasmid evidence="1">pFiD188</plasmid>
    </source>
</reference>
<dbReference type="RefSeq" id="WP_015586153.1">
    <property type="nucleotide sequence ID" value="NC_021080.1"/>
</dbReference>
<proteinExistence type="predicted"/>
<gene>
    <name evidence="1" type="ORF">pFi_099</name>
</gene>
<accession>G8JYW4</accession>
<dbReference type="AlphaFoldDB" id="G8JYW4"/>
<reference evidence="1" key="3">
    <citation type="journal article" date="2011" name="Annu. Rev. Phytopathol.">
        <title>A successful bacterial coup d'etat: how Rhodococcus fascians redirects plant development.</title>
        <authorList>
            <person name="Stes E."/>
            <person name="Vandeputte O.M."/>
            <person name="El Jaziri M."/>
            <person name="Holsters M."/>
            <person name="Vereecke D."/>
        </authorList>
    </citation>
    <scope>NUCLEOTIDE SEQUENCE</scope>
    <source>
        <strain evidence="1">D188</strain>
        <plasmid evidence="1">pFiD188</plasmid>
    </source>
</reference>
<sequence>MSQHGNNSKALSDDDQMALIWIAPLAATMALGSAGLWWSTAIAWLVEHSILIASEASPMVQIPASDGAGLDGRRLIIALAVVVALGAVAISAGRSAYSARQARLHRGDRG</sequence>
<evidence type="ECO:0000313" key="1">
    <source>
        <dbReference type="EMBL" id="AET25235.1"/>
    </source>
</evidence>
<reference evidence="1" key="2">
    <citation type="journal article" date="2010" name="Mol. Plant Microbe Interact.">
        <title>Rhodococcus fascians impacts plant development through the dynamic fas-mediated production of a cytokinin mix.</title>
        <authorList>
            <person name="Pertry I."/>
            <person name="Vaclavikova K."/>
            <person name="Gemrotova M."/>
            <person name="Spichal L."/>
            <person name="Galuszka P."/>
            <person name="Depuydt S."/>
            <person name="Temmerman W."/>
            <person name="Stes E."/>
            <person name="De Keyser A."/>
            <person name="Riefler M."/>
            <person name="Biondi S."/>
            <person name="Novak O."/>
            <person name="Schmulling T."/>
            <person name="Strnad M."/>
            <person name="Tarkowski P."/>
            <person name="Holsters M."/>
            <person name="Vereecke D."/>
        </authorList>
    </citation>
    <scope>NUCLEOTIDE SEQUENCE</scope>
    <source>
        <strain evidence="1">D188</strain>
        <plasmid evidence="1">pFiD188</plasmid>
    </source>
</reference>
<keyword evidence="1" id="KW-0614">Plasmid</keyword>
<dbReference type="PATRIC" id="fig|1051973.4.peg.5007"/>
<reference evidence="1" key="4">
    <citation type="submission" date="2011-06" db="EMBL/GenBank/DDBJ databases">
        <authorList>
            <person name="Vereecke D.M."/>
        </authorList>
    </citation>
    <scope>NUCLEOTIDE SEQUENCE</scope>
    <source>
        <strain evidence="1">D188</strain>
        <plasmid evidence="1">pFiD188</plasmid>
    </source>
</reference>
<organism evidence="1">
    <name type="scientific">Rhodococcoides fascians D188</name>
    <dbReference type="NCBI Taxonomy" id="1051973"/>
    <lineage>
        <taxon>Bacteria</taxon>
        <taxon>Bacillati</taxon>
        <taxon>Actinomycetota</taxon>
        <taxon>Actinomycetes</taxon>
        <taxon>Mycobacteriales</taxon>
        <taxon>Nocardiaceae</taxon>
        <taxon>Rhodococcoides</taxon>
    </lineage>
</organism>
<dbReference type="KEGG" id="rfa:A3L23_04963"/>
<dbReference type="EMBL" id="JN093097">
    <property type="protein sequence ID" value="AET25235.1"/>
    <property type="molecule type" value="Genomic_DNA"/>
</dbReference>
<reference evidence="1" key="1">
    <citation type="journal article" date="2009" name="Proc. Natl. Acad. Sci. U.S.A.">
        <title>Identification of Rhodococcus fascians cytokinins and their modus operandi to reshape the plant.</title>
        <authorList>
            <person name="Pertry I."/>
            <person name="Vaclavikova K."/>
            <person name="Depuydt S."/>
            <person name="Galuszka P."/>
            <person name="Spichal L."/>
            <person name="Temmerman W."/>
            <person name="Stes E."/>
            <person name="Schmulling T."/>
            <person name="Kakimoto T."/>
            <person name="Van Montagu M.C."/>
            <person name="Strnad M."/>
            <person name="Holsters M."/>
            <person name="Tarkowski P."/>
            <person name="Vereecke D."/>
        </authorList>
    </citation>
    <scope>NUCLEOTIDE SEQUENCE</scope>
    <source>
        <strain evidence="1">D188</strain>
        <plasmid evidence="1">pFiD188</plasmid>
    </source>
</reference>
<geneLocation type="plasmid" evidence="1">
    <name>pFiD188</name>
</geneLocation>